<organism evidence="2 3">
    <name type="scientific">Saccharospirillum salsuginis</name>
    <dbReference type="NCBI Taxonomy" id="418750"/>
    <lineage>
        <taxon>Bacteria</taxon>
        <taxon>Pseudomonadati</taxon>
        <taxon>Pseudomonadota</taxon>
        <taxon>Gammaproteobacteria</taxon>
        <taxon>Oceanospirillales</taxon>
        <taxon>Saccharospirillaceae</taxon>
        <taxon>Saccharospirillum</taxon>
    </lineage>
</organism>
<accession>A0A918K288</accession>
<gene>
    <name evidence="2" type="ORF">GCM10007392_06720</name>
</gene>
<dbReference type="PANTHER" id="PTHR30005:SF0">
    <property type="entry name" value="RETROGRADE REGULATION PROTEIN 2"/>
    <property type="match status" value="1"/>
</dbReference>
<dbReference type="InterPro" id="IPR003695">
    <property type="entry name" value="Ppx_GppA_N"/>
</dbReference>
<evidence type="ECO:0000313" key="3">
    <source>
        <dbReference type="Proteomes" id="UP000626148"/>
    </source>
</evidence>
<reference evidence="2" key="1">
    <citation type="journal article" date="2014" name="Int. J. Syst. Evol. Microbiol.">
        <title>Complete genome sequence of Corynebacterium casei LMG S-19264T (=DSM 44701T), isolated from a smear-ripened cheese.</title>
        <authorList>
            <consortium name="US DOE Joint Genome Institute (JGI-PGF)"/>
            <person name="Walter F."/>
            <person name="Albersmeier A."/>
            <person name="Kalinowski J."/>
            <person name="Ruckert C."/>
        </authorList>
    </citation>
    <scope>NUCLEOTIDE SEQUENCE</scope>
    <source>
        <strain evidence="2">KCTC 22169</strain>
    </source>
</reference>
<feature type="domain" description="Ppx/GppA phosphatase N-terminal" evidence="1">
    <location>
        <begin position="20"/>
        <end position="303"/>
    </location>
</feature>
<dbReference type="EMBL" id="BMXR01000002">
    <property type="protein sequence ID" value="GGX42790.1"/>
    <property type="molecule type" value="Genomic_DNA"/>
</dbReference>
<dbReference type="SUPFAM" id="SSF53067">
    <property type="entry name" value="Actin-like ATPase domain"/>
    <property type="match status" value="2"/>
</dbReference>
<evidence type="ECO:0000259" key="1">
    <source>
        <dbReference type="Pfam" id="PF02541"/>
    </source>
</evidence>
<keyword evidence="3" id="KW-1185">Reference proteome</keyword>
<reference evidence="2" key="2">
    <citation type="submission" date="2020-09" db="EMBL/GenBank/DDBJ databases">
        <authorList>
            <person name="Sun Q."/>
            <person name="Kim S."/>
        </authorList>
    </citation>
    <scope>NUCLEOTIDE SEQUENCE</scope>
    <source>
        <strain evidence="2">KCTC 22169</strain>
    </source>
</reference>
<dbReference type="GO" id="GO:0016462">
    <property type="term" value="F:pyrophosphatase activity"/>
    <property type="evidence" value="ECO:0007669"/>
    <property type="project" value="TreeGrafter"/>
</dbReference>
<dbReference type="Proteomes" id="UP000626148">
    <property type="component" value="Unassembled WGS sequence"/>
</dbReference>
<dbReference type="PANTHER" id="PTHR30005">
    <property type="entry name" value="EXOPOLYPHOSPHATASE"/>
    <property type="match status" value="1"/>
</dbReference>
<dbReference type="Pfam" id="PF02541">
    <property type="entry name" value="Ppx-GppA"/>
    <property type="match status" value="1"/>
</dbReference>
<dbReference type="Gene3D" id="3.30.420.40">
    <property type="match status" value="1"/>
</dbReference>
<dbReference type="AlphaFoldDB" id="A0A918K288"/>
<protein>
    <recommendedName>
        <fullName evidence="1">Ppx/GppA phosphatase N-terminal domain-containing protein</fullName>
    </recommendedName>
</protein>
<name>A0A918K288_9GAMM</name>
<dbReference type="InterPro" id="IPR050273">
    <property type="entry name" value="GppA/Ppx_hydrolase"/>
</dbReference>
<comment type="caution">
    <text evidence="2">The sequence shown here is derived from an EMBL/GenBank/DDBJ whole genome shotgun (WGS) entry which is preliminary data.</text>
</comment>
<dbReference type="InterPro" id="IPR043129">
    <property type="entry name" value="ATPase_NBD"/>
</dbReference>
<dbReference type="RefSeq" id="WP_189607088.1">
    <property type="nucleotide sequence ID" value="NZ_BMXR01000002.1"/>
</dbReference>
<dbReference type="Gene3D" id="3.30.420.150">
    <property type="entry name" value="Exopolyphosphatase. Domain 2"/>
    <property type="match status" value="1"/>
</dbReference>
<sequence length="313" mass="34597">MNAPSLYAAIDLGSNSFHLVIMKSDGQSLHSVDCKRELVRLAAGVDAKTGRLSREARSRALRCLSHFHDTLSKMPDAHVTAVGTSAFRRLIGDKRFLKLAEATLGQPIRILSGDDEARYIYRGVSHGQPIDQHRFVLDIGGGSTEIIVGHGRQPEAVASLDLGCVTLTAQFLDHDRLTDYHLSACEAYVDDQLAQIKPRFTGRDWDDVMGSSGSIKAVSWALSNLGLSENGVIERSQLDRLHPVLTQADSQHQLSQLLELSPRRIAVFAAGYIILHRVFHAFDLERMRISYKAIREGLIDEMIRPDVPTHAAS</sequence>
<dbReference type="CDD" id="cd24053">
    <property type="entry name" value="ASKHA_NBD_EcPPX-GppA-like"/>
    <property type="match status" value="1"/>
</dbReference>
<evidence type="ECO:0000313" key="2">
    <source>
        <dbReference type="EMBL" id="GGX42790.1"/>
    </source>
</evidence>
<proteinExistence type="predicted"/>